<evidence type="ECO:0000256" key="1">
    <source>
        <dbReference type="SAM" id="MobiDB-lite"/>
    </source>
</evidence>
<dbReference type="EMBL" id="BPVZ01000319">
    <property type="protein sequence ID" value="GKV49789.1"/>
    <property type="molecule type" value="Genomic_DNA"/>
</dbReference>
<evidence type="ECO:0000313" key="2">
    <source>
        <dbReference type="EMBL" id="GKV49789.1"/>
    </source>
</evidence>
<dbReference type="Proteomes" id="UP001054252">
    <property type="component" value="Unassembled WGS sequence"/>
</dbReference>
<keyword evidence="3" id="KW-1185">Reference proteome</keyword>
<gene>
    <name evidence="2" type="ORF">SLEP1_g56519</name>
</gene>
<proteinExistence type="predicted"/>
<sequence>MREASNPKADLAEASNLETNLEEAGETALQGGGGESRSVGGRFEGIKVAEEEDEAAHD</sequence>
<name>A0AAV5MJW5_9ROSI</name>
<comment type="caution">
    <text evidence="2">The sequence shown here is derived from an EMBL/GenBank/DDBJ whole genome shotgun (WGS) entry which is preliminary data.</text>
</comment>
<reference evidence="2 3" key="1">
    <citation type="journal article" date="2021" name="Commun. Biol.">
        <title>The genome of Shorea leprosula (Dipterocarpaceae) highlights the ecological relevance of drought in aseasonal tropical rainforests.</title>
        <authorList>
            <person name="Ng K.K.S."/>
            <person name="Kobayashi M.J."/>
            <person name="Fawcett J.A."/>
            <person name="Hatakeyama M."/>
            <person name="Paape T."/>
            <person name="Ng C.H."/>
            <person name="Ang C.C."/>
            <person name="Tnah L.H."/>
            <person name="Lee C.T."/>
            <person name="Nishiyama T."/>
            <person name="Sese J."/>
            <person name="O'Brien M.J."/>
            <person name="Copetti D."/>
            <person name="Mohd Noor M.I."/>
            <person name="Ong R.C."/>
            <person name="Putra M."/>
            <person name="Sireger I.Z."/>
            <person name="Indrioko S."/>
            <person name="Kosugi Y."/>
            <person name="Izuno A."/>
            <person name="Isagi Y."/>
            <person name="Lee S.L."/>
            <person name="Shimizu K.K."/>
        </authorList>
    </citation>
    <scope>NUCLEOTIDE SEQUENCE [LARGE SCALE GENOMIC DNA]</scope>
    <source>
        <strain evidence="2">214</strain>
    </source>
</reference>
<protein>
    <submittedName>
        <fullName evidence="2">Uncharacterized protein</fullName>
    </submittedName>
</protein>
<dbReference type="AlphaFoldDB" id="A0AAV5MJW5"/>
<feature type="region of interest" description="Disordered" evidence="1">
    <location>
        <begin position="1"/>
        <end position="58"/>
    </location>
</feature>
<evidence type="ECO:0000313" key="3">
    <source>
        <dbReference type="Proteomes" id="UP001054252"/>
    </source>
</evidence>
<organism evidence="2 3">
    <name type="scientific">Rubroshorea leprosula</name>
    <dbReference type="NCBI Taxonomy" id="152421"/>
    <lineage>
        <taxon>Eukaryota</taxon>
        <taxon>Viridiplantae</taxon>
        <taxon>Streptophyta</taxon>
        <taxon>Embryophyta</taxon>
        <taxon>Tracheophyta</taxon>
        <taxon>Spermatophyta</taxon>
        <taxon>Magnoliopsida</taxon>
        <taxon>eudicotyledons</taxon>
        <taxon>Gunneridae</taxon>
        <taxon>Pentapetalae</taxon>
        <taxon>rosids</taxon>
        <taxon>malvids</taxon>
        <taxon>Malvales</taxon>
        <taxon>Dipterocarpaceae</taxon>
        <taxon>Rubroshorea</taxon>
    </lineage>
</organism>
<accession>A0AAV5MJW5</accession>